<evidence type="ECO:0000256" key="6">
    <source>
        <dbReference type="ARBA" id="ARBA00022759"/>
    </source>
</evidence>
<keyword evidence="6" id="KW-0255">Endonuclease</keyword>
<name>A0A806KBF9_9BACT</name>
<accession>A0A806KBF9</accession>
<keyword evidence="4 10" id="KW-0547">Nucleotide-binding</keyword>
<dbReference type="InterPro" id="IPR021810">
    <property type="entry name" value="T1RH-like_C"/>
</dbReference>
<dbReference type="Pfam" id="PF11867">
    <property type="entry name" value="T1RH-like_C"/>
    <property type="match status" value="1"/>
</dbReference>
<proteinExistence type="inferred from homology"/>
<dbReference type="InterPro" id="IPR055180">
    <property type="entry name" value="HsdR_RecA-like_helicase_dom_2"/>
</dbReference>
<evidence type="ECO:0000313" key="12">
    <source>
        <dbReference type="EMBL" id="AGS51926.1"/>
    </source>
</evidence>
<evidence type="ECO:0000256" key="3">
    <source>
        <dbReference type="ARBA" id="ARBA00022722"/>
    </source>
</evidence>
<comment type="similarity">
    <text evidence="2 10">Belongs to the HsdR family.</text>
</comment>
<comment type="catalytic activity">
    <reaction evidence="1 10">
        <text>Endonucleolytic cleavage of DNA to give random double-stranded fragments with terminal 5'-phosphates, ATP is simultaneously hydrolyzed.</text>
        <dbReference type="EC" id="3.1.21.3"/>
    </reaction>
</comment>
<keyword evidence="3" id="KW-0540">Nuclease</keyword>
<dbReference type="GO" id="GO:0009035">
    <property type="term" value="F:type I site-specific deoxyribonuclease activity"/>
    <property type="evidence" value="ECO:0007669"/>
    <property type="project" value="UniProtKB-EC"/>
</dbReference>
<dbReference type="GO" id="GO:0009307">
    <property type="term" value="P:DNA restriction-modification system"/>
    <property type="evidence" value="ECO:0007669"/>
    <property type="project" value="UniProtKB-KW"/>
</dbReference>
<dbReference type="InterPro" id="IPR051268">
    <property type="entry name" value="Type-I_R_enzyme_R_subunit"/>
</dbReference>
<evidence type="ECO:0000256" key="10">
    <source>
        <dbReference type="RuleBase" id="RU364115"/>
    </source>
</evidence>
<evidence type="ECO:0000256" key="1">
    <source>
        <dbReference type="ARBA" id="ARBA00000851"/>
    </source>
</evidence>
<dbReference type="Pfam" id="PF04313">
    <property type="entry name" value="HSDR_N"/>
    <property type="match status" value="1"/>
</dbReference>
<sequence>MAKDKPSTAKILPFSQSQKFSEQQLEDAIIELFQKEGYTPVNGQTIHRRPNEILLEDDLTNYLLAKYSKENLTPNEITKIINNIKLISPHPLYEASKETFFIINEGFNLPRDDSSKQNIHINLIDFDTPKNNIFKVINQFQVEDQRTRRPDVLLLINGIPVAICEFKTAIEENKTIYDAWLQIHNRYKRDIPKLMKYCFLSVISDGANSKMGTIFTPYEHYYSWRRVNYKPTESRQPSVDDKPPSDGIESLFTLIKGALSPVRLLAILQDFIVYRDTSDTERADVCRYPQYFASLMMLDNIKSSLRPKGDGKGGTYFGATGCGKTHIMLYLSRLLTLRKREVFNNPTIIIIEDREDLDDQTSELFVASKRFLHEENVRSIENRIDLQKELGSRESGGIFITTIQKFCETTGLLSERNNIICISDEAHRTQTNDGSKLKITDEGVKKTFGFAKYLRDSFPNATYAGFTGTPIDETIHVFGDVVAQYTMQESCEDGITVPITYEPRLARVLLSDKQAKEIQEYYNQCLAEGANSEQVEKSKRAMSELKQILGHPERRKKLAVDIVDHYEKLCKEKPKIVQKAMIVCNDRTLAYDLYKEIIDLRPEWDVKKRSENEELLSKEEFEKLIPLEKIKLVATRDKDDDKNLYNLLGDREYRKKLDKQFKNDNSNFKIAIVVDMWITGFDIPSLSVMYIDKPIQRHTLIQTISRVNRLFDGKDRGLVVDYIGIKEDMMQAVKKYSGPQGSPVEEINISLDIFRNHLQLTSNIMHEFNDNDFYNGSPLERLNCLNKAAVFVQLKKDIETRFMNITFKLKAAYGICFSSGFLTDKEIEQAQFYLAIRSIIYKQTRGNTPDAEIMNRHVEEMVMKAISCSGIENIVNHKEGDDIFSEDFRKQLDEIEMPITKFNALILLLKKAISGYGKTNKVKAIIFDERLKKVVEEYNNRDKLVFTSGVVADFVNGLSDELIKIIDDLKEDKTSFEKLGITYEEKIFYDILVKVRDDHGFEYAEDKCIVLAGEIKKLVDDKSKYTDWATREDIKNELNMDLTKLLYENGYPPEWDDEVFQQVLEQSENYKKYSGVTVFKYPEIKNDFTYSMVAEYNSD</sequence>
<keyword evidence="5 10" id="KW-0680">Restriction system</keyword>
<dbReference type="GO" id="GO:0005524">
    <property type="term" value="F:ATP binding"/>
    <property type="evidence" value="ECO:0007669"/>
    <property type="project" value="UniProtKB-KW"/>
</dbReference>
<dbReference type="InterPro" id="IPR007409">
    <property type="entry name" value="Restrct_endonuc_type1_HsdR_N"/>
</dbReference>
<dbReference type="PANTHER" id="PTHR30195:SF15">
    <property type="entry name" value="TYPE I RESTRICTION ENZYME HINDI ENDONUCLEASE SUBUNIT"/>
    <property type="match status" value="1"/>
</dbReference>
<dbReference type="SMART" id="SM00487">
    <property type="entry name" value="DEXDc"/>
    <property type="match status" value="1"/>
</dbReference>
<keyword evidence="7 10" id="KW-0378">Hydrolase</keyword>
<dbReference type="Gene3D" id="3.40.50.300">
    <property type="entry name" value="P-loop containing nucleotide triphosphate hydrolases"/>
    <property type="match status" value="2"/>
</dbReference>
<organism evidence="12">
    <name type="scientific">uncultured bacterium contig00002</name>
    <dbReference type="NCBI Taxonomy" id="1181494"/>
    <lineage>
        <taxon>Bacteria</taxon>
        <taxon>environmental samples</taxon>
    </lineage>
</organism>
<evidence type="ECO:0000256" key="7">
    <source>
        <dbReference type="ARBA" id="ARBA00022801"/>
    </source>
</evidence>
<dbReference type="PANTHER" id="PTHR30195">
    <property type="entry name" value="TYPE I SITE-SPECIFIC DEOXYRIBONUCLEASE PROTEIN SUBUNIT M AND R"/>
    <property type="match status" value="1"/>
</dbReference>
<dbReference type="Pfam" id="PF18766">
    <property type="entry name" value="SWI2_SNF2"/>
    <property type="match status" value="1"/>
</dbReference>
<dbReference type="EMBL" id="JQ844177">
    <property type="protein sequence ID" value="AGS51926.1"/>
    <property type="molecule type" value="Genomic_DNA"/>
</dbReference>
<evidence type="ECO:0000259" key="11">
    <source>
        <dbReference type="PROSITE" id="PS51192"/>
    </source>
</evidence>
<dbReference type="InterPro" id="IPR027417">
    <property type="entry name" value="P-loop_NTPase"/>
</dbReference>
<comment type="subunit">
    <text evidence="10">The type I restriction/modification system is composed of three polypeptides R, M and S.</text>
</comment>
<protein>
    <recommendedName>
        <fullName evidence="10">Type I restriction enzyme endonuclease subunit</fullName>
        <shortName evidence="10">R protein</shortName>
        <ecNumber evidence="10">3.1.21.3</ecNumber>
    </recommendedName>
</protein>
<comment type="function">
    <text evidence="10">Subunit R is required for both nuclease and ATPase activities, but not for modification.</text>
</comment>
<dbReference type="CDD" id="cd18800">
    <property type="entry name" value="SF2_C_EcoR124I-like"/>
    <property type="match status" value="1"/>
</dbReference>
<evidence type="ECO:0000256" key="8">
    <source>
        <dbReference type="ARBA" id="ARBA00022840"/>
    </source>
</evidence>
<dbReference type="GO" id="GO:0003677">
    <property type="term" value="F:DNA binding"/>
    <property type="evidence" value="ECO:0007669"/>
    <property type="project" value="UniProtKB-KW"/>
</dbReference>
<dbReference type="InterPro" id="IPR014001">
    <property type="entry name" value="Helicase_ATP-bd"/>
</dbReference>
<dbReference type="Gene3D" id="3.90.1570.50">
    <property type="match status" value="1"/>
</dbReference>
<dbReference type="Pfam" id="PF22679">
    <property type="entry name" value="T1R_D3-like"/>
    <property type="match status" value="1"/>
</dbReference>
<evidence type="ECO:0000256" key="9">
    <source>
        <dbReference type="ARBA" id="ARBA00023125"/>
    </source>
</evidence>
<evidence type="ECO:0000256" key="5">
    <source>
        <dbReference type="ARBA" id="ARBA00022747"/>
    </source>
</evidence>
<dbReference type="CDD" id="cd22332">
    <property type="entry name" value="HsdR_N"/>
    <property type="match status" value="1"/>
</dbReference>
<evidence type="ECO:0000256" key="4">
    <source>
        <dbReference type="ARBA" id="ARBA00022741"/>
    </source>
</evidence>
<keyword evidence="8 10" id="KW-0067">ATP-binding</keyword>
<dbReference type="InterPro" id="IPR004473">
    <property type="entry name" value="Restrct_endonuc_typeI_HsdR"/>
</dbReference>
<feature type="domain" description="Helicase ATP-binding" evidence="11">
    <location>
        <begin position="305"/>
        <end position="488"/>
    </location>
</feature>
<dbReference type="PROSITE" id="PS51192">
    <property type="entry name" value="HELICASE_ATP_BIND_1"/>
    <property type="match status" value="1"/>
</dbReference>
<evidence type="ECO:0000256" key="2">
    <source>
        <dbReference type="ARBA" id="ARBA00008598"/>
    </source>
</evidence>
<reference evidence="12" key="1">
    <citation type="submission" date="2012-03" db="EMBL/GenBank/DDBJ databases">
        <title>Functional metagenomics reveals considerable lignocellulase gene clusters in the gut microbiome of a wood-feeding higher termite.</title>
        <authorList>
            <person name="Liu N."/>
        </authorList>
    </citation>
    <scope>NUCLEOTIDE SEQUENCE</scope>
</reference>
<dbReference type="NCBIfam" id="TIGR00348">
    <property type="entry name" value="hsdR"/>
    <property type="match status" value="1"/>
</dbReference>
<dbReference type="SUPFAM" id="SSF52540">
    <property type="entry name" value="P-loop containing nucleoside triphosphate hydrolases"/>
    <property type="match status" value="2"/>
</dbReference>
<dbReference type="EC" id="3.1.21.3" evidence="10"/>
<dbReference type="InterPro" id="IPR040980">
    <property type="entry name" value="SWI2_SNF2"/>
</dbReference>
<keyword evidence="9 10" id="KW-0238">DNA-binding</keyword>
<dbReference type="AlphaFoldDB" id="A0A806KBF9"/>